<feature type="compositionally biased region" description="Basic and acidic residues" evidence="1">
    <location>
        <begin position="241"/>
        <end position="259"/>
    </location>
</feature>
<proteinExistence type="predicted"/>
<reference evidence="2 3" key="1">
    <citation type="submission" date="2020-06" db="EMBL/GenBank/DDBJ databases">
        <title>Transcriptomic and genomic resources for Thalictrum thalictroides and T. hernandezii: Facilitating candidate gene discovery in an emerging model plant lineage.</title>
        <authorList>
            <person name="Arias T."/>
            <person name="Riano-Pachon D.M."/>
            <person name="Di Stilio V.S."/>
        </authorList>
    </citation>
    <scope>NUCLEOTIDE SEQUENCE [LARGE SCALE GENOMIC DNA]</scope>
    <source>
        <strain evidence="3">cv. WT478/WT964</strain>
        <tissue evidence="2">Leaves</tissue>
    </source>
</reference>
<feature type="region of interest" description="Disordered" evidence="1">
    <location>
        <begin position="194"/>
        <end position="311"/>
    </location>
</feature>
<feature type="region of interest" description="Disordered" evidence="1">
    <location>
        <begin position="21"/>
        <end position="93"/>
    </location>
</feature>
<protein>
    <submittedName>
        <fullName evidence="2">Uncharacterized protein</fullName>
    </submittedName>
</protein>
<feature type="region of interest" description="Disordered" evidence="1">
    <location>
        <begin position="118"/>
        <end position="173"/>
    </location>
</feature>
<accession>A0A7J6WT94</accession>
<sequence length="311" mass="34373">MEDDVQQRLARLRSQMGVMRDQYLPTVRPSMEESMEGIEEQVPITSSLKSDSILGSPKWPAMSGIPNLEETTKEGNGKPSYSRSLTSNEGNTHQNVHGELAASIRDVVHAEDINSYIPEKRGQINGDESWGDCEDEEGTHNSAMNNQAAEDSLPSTWQRIGNGVGPSTQGDKIHFDQFRVSSELGLAALQQSSLATCPRHKEQPKKGRAAVWLQRNESHDSRGKEKEQPDQGENKGMAAMIEKRDEPDLHDKNEGWELPKKRHTCRARGDSLGSPKGIQVEDNNKGKEVSMGSLDSLARNKALHEKETPGG</sequence>
<feature type="compositionally biased region" description="Basic and acidic residues" evidence="1">
    <location>
        <begin position="216"/>
        <end position="233"/>
    </location>
</feature>
<dbReference type="AlphaFoldDB" id="A0A7J6WT94"/>
<feature type="compositionally biased region" description="Polar residues" evidence="1">
    <location>
        <begin position="140"/>
        <end position="170"/>
    </location>
</feature>
<evidence type="ECO:0000313" key="2">
    <source>
        <dbReference type="EMBL" id="KAF5200589.1"/>
    </source>
</evidence>
<comment type="caution">
    <text evidence="2">The sequence shown here is derived from an EMBL/GenBank/DDBJ whole genome shotgun (WGS) entry which is preliminary data.</text>
</comment>
<name>A0A7J6WT94_THATH</name>
<gene>
    <name evidence="2" type="ORF">FRX31_009824</name>
</gene>
<evidence type="ECO:0000313" key="3">
    <source>
        <dbReference type="Proteomes" id="UP000554482"/>
    </source>
</evidence>
<feature type="compositionally biased region" description="Polar residues" evidence="1">
    <location>
        <begin position="79"/>
        <end position="93"/>
    </location>
</feature>
<feature type="compositionally biased region" description="Basic and acidic residues" evidence="1">
    <location>
        <begin position="302"/>
        <end position="311"/>
    </location>
</feature>
<keyword evidence="3" id="KW-1185">Reference proteome</keyword>
<organism evidence="2 3">
    <name type="scientific">Thalictrum thalictroides</name>
    <name type="common">Rue-anemone</name>
    <name type="synonym">Anemone thalictroides</name>
    <dbReference type="NCBI Taxonomy" id="46969"/>
    <lineage>
        <taxon>Eukaryota</taxon>
        <taxon>Viridiplantae</taxon>
        <taxon>Streptophyta</taxon>
        <taxon>Embryophyta</taxon>
        <taxon>Tracheophyta</taxon>
        <taxon>Spermatophyta</taxon>
        <taxon>Magnoliopsida</taxon>
        <taxon>Ranunculales</taxon>
        <taxon>Ranunculaceae</taxon>
        <taxon>Thalictroideae</taxon>
        <taxon>Thalictrum</taxon>
    </lineage>
</organism>
<evidence type="ECO:0000256" key="1">
    <source>
        <dbReference type="SAM" id="MobiDB-lite"/>
    </source>
</evidence>
<dbReference type="EMBL" id="JABWDY010010581">
    <property type="protein sequence ID" value="KAF5200589.1"/>
    <property type="molecule type" value="Genomic_DNA"/>
</dbReference>
<dbReference type="Proteomes" id="UP000554482">
    <property type="component" value="Unassembled WGS sequence"/>
</dbReference>